<reference evidence="1 2" key="1">
    <citation type="submission" date="2011-03" db="EMBL/GenBank/DDBJ databases">
        <authorList>
            <person name="Weinstock G."/>
            <person name="Sodergren E."/>
            <person name="Clifton S."/>
            <person name="Fulton L."/>
            <person name="Fulton B."/>
            <person name="Courtney L."/>
            <person name="Fronick C."/>
            <person name="Harrison M."/>
            <person name="Strong C."/>
            <person name="Farmer C."/>
            <person name="Delahaunty K."/>
            <person name="Markovic C."/>
            <person name="Hall O."/>
            <person name="Minx P."/>
            <person name="Tomlinson C."/>
            <person name="Mitreva M."/>
            <person name="Hou S."/>
            <person name="Chen J."/>
            <person name="Wollam A."/>
            <person name="Pepin K.H."/>
            <person name="Johnson M."/>
            <person name="Bhonagiri V."/>
            <person name="Zhang X."/>
            <person name="Suruliraj S."/>
            <person name="Warren W."/>
            <person name="Chinwalla A."/>
            <person name="Mardis E.R."/>
            <person name="Wilson R.K."/>
        </authorList>
    </citation>
    <scope>NUCLEOTIDE SEQUENCE [LARGE SCALE GENOMIC DNA]</scope>
    <source>
        <strain evidence="1 2">YIT 11840</strain>
    </source>
</reference>
<dbReference type="AlphaFoldDB" id="G5SS11"/>
<dbReference type="EMBL" id="AFFY01000026">
    <property type="protein sequence ID" value="EHG99977.1"/>
    <property type="molecule type" value="Genomic_DNA"/>
</dbReference>
<dbReference type="Proteomes" id="UP000003598">
    <property type="component" value="Unassembled WGS sequence"/>
</dbReference>
<dbReference type="HOGENOM" id="CLU_3082781_0_0_10"/>
<keyword evidence="2" id="KW-1185">Reference proteome</keyword>
<sequence>MGYVFIRKTQGKRFCNKEHKKLRLSFLERRMPQFFGTDAGNVSGKKRPAILA</sequence>
<evidence type="ECO:0000313" key="2">
    <source>
        <dbReference type="Proteomes" id="UP000003598"/>
    </source>
</evidence>
<gene>
    <name evidence="1" type="ORF">HMPREF9441_02160</name>
</gene>
<proteinExistence type="predicted"/>
<name>G5SS11_9BACT</name>
<comment type="caution">
    <text evidence="1">The sequence shown here is derived from an EMBL/GenBank/DDBJ whole genome shotgun (WGS) entry which is preliminary data.</text>
</comment>
<protein>
    <submittedName>
        <fullName evidence="1">Uncharacterized protein</fullName>
    </submittedName>
</protein>
<accession>G5SS11</accession>
<evidence type="ECO:0000313" key="1">
    <source>
        <dbReference type="EMBL" id="EHG99977.1"/>
    </source>
</evidence>
<dbReference type="PATRIC" id="fig|762968.3.peg.1919"/>
<organism evidence="1 2">
    <name type="scientific">Paraprevotella clara YIT 11840</name>
    <dbReference type="NCBI Taxonomy" id="762968"/>
    <lineage>
        <taxon>Bacteria</taxon>
        <taxon>Pseudomonadati</taxon>
        <taxon>Bacteroidota</taxon>
        <taxon>Bacteroidia</taxon>
        <taxon>Bacteroidales</taxon>
        <taxon>Prevotellaceae</taxon>
        <taxon>Paraprevotella</taxon>
    </lineage>
</organism>